<protein>
    <recommendedName>
        <fullName evidence="4">Alginate biosynthesis protein AlgX</fullName>
    </recommendedName>
    <alternativeName>
        <fullName evidence="11">Probable alginate O-acetyltransferase AlgX</fullName>
    </alternativeName>
</protein>
<evidence type="ECO:0000256" key="5">
    <source>
        <dbReference type="ARBA" id="ARBA00022679"/>
    </source>
</evidence>
<dbReference type="STRING" id="1434072.SAMN05216210_3288"/>
<evidence type="ECO:0000256" key="4">
    <source>
        <dbReference type="ARBA" id="ARBA00013937"/>
    </source>
</evidence>
<reference evidence="18" key="1">
    <citation type="submission" date="2016-10" db="EMBL/GenBank/DDBJ databases">
        <authorList>
            <person name="Varghese N."/>
            <person name="Submissions S."/>
        </authorList>
    </citation>
    <scope>NUCLEOTIDE SEQUENCE [LARGE SCALE GENOMIC DNA]</scope>
    <source>
        <strain evidence="18">CECT 8338</strain>
    </source>
</reference>
<evidence type="ECO:0000313" key="17">
    <source>
        <dbReference type="EMBL" id="SDU35002.1"/>
    </source>
</evidence>
<name>A0A1H2HT25_9GAMM</name>
<dbReference type="GO" id="GO:0016746">
    <property type="term" value="F:acyltransferase activity"/>
    <property type="evidence" value="ECO:0007669"/>
    <property type="project" value="UniProtKB-KW"/>
</dbReference>
<dbReference type="EMBL" id="LT629787">
    <property type="protein sequence ID" value="SDU35002.1"/>
    <property type="molecule type" value="Genomic_DNA"/>
</dbReference>
<dbReference type="CDD" id="cd14441">
    <property type="entry name" value="AlgX_N"/>
    <property type="match status" value="1"/>
</dbReference>
<proteinExistence type="inferred from homology"/>
<evidence type="ECO:0000313" key="18">
    <source>
        <dbReference type="Proteomes" id="UP000243924"/>
    </source>
</evidence>
<comment type="subcellular location">
    <subcellularLocation>
        <location evidence="1">Periplasm</location>
    </subcellularLocation>
</comment>
<comment type="similarity">
    <text evidence="3">Belongs to the AlgX family.</text>
</comment>
<dbReference type="InterPro" id="IPR031798">
    <property type="entry name" value="AlgX_C"/>
</dbReference>
<evidence type="ECO:0000256" key="11">
    <source>
        <dbReference type="ARBA" id="ARBA00032384"/>
    </source>
</evidence>
<dbReference type="Gene3D" id="2.60.120.1380">
    <property type="entry name" value="C-terminal carbohydrate-binding module"/>
    <property type="match status" value="1"/>
</dbReference>
<keyword evidence="18" id="KW-1185">Reference proteome</keyword>
<evidence type="ECO:0000256" key="10">
    <source>
        <dbReference type="ARBA" id="ARBA00023315"/>
    </source>
</evidence>
<feature type="active site" description="Nucleophile" evidence="12">
    <location>
        <position position="263"/>
    </location>
</feature>
<evidence type="ECO:0000256" key="14">
    <source>
        <dbReference type="SAM" id="SignalP"/>
    </source>
</evidence>
<feature type="chain" id="PRO_5009276001" description="Alginate biosynthesis protein AlgX" evidence="14">
    <location>
        <begin position="25"/>
        <end position="471"/>
    </location>
</feature>
<feature type="disulfide bond" evidence="13">
    <location>
        <begin position="348"/>
        <end position="466"/>
    </location>
</feature>
<dbReference type="GO" id="GO:0042121">
    <property type="term" value="P:alginic acid biosynthetic process"/>
    <property type="evidence" value="ECO:0007669"/>
    <property type="project" value="UniProtKB-UniPathway"/>
</dbReference>
<dbReference type="InterPro" id="IPR038639">
    <property type="entry name" value="AlgX_C_sf"/>
</dbReference>
<evidence type="ECO:0000256" key="1">
    <source>
        <dbReference type="ARBA" id="ARBA00004418"/>
    </source>
</evidence>
<evidence type="ECO:0000256" key="6">
    <source>
        <dbReference type="ARBA" id="ARBA00022729"/>
    </source>
</evidence>
<comment type="pathway">
    <text evidence="2">Glycan biosynthesis; alginate biosynthesis.</text>
</comment>
<feature type="domain" description="AlgX/AlgJ SGNH hydrolase-like" evidence="15">
    <location>
        <begin position="60"/>
        <end position="326"/>
    </location>
</feature>
<accession>A0A1H2HT25</accession>
<evidence type="ECO:0000259" key="15">
    <source>
        <dbReference type="Pfam" id="PF16822"/>
    </source>
</evidence>
<evidence type="ECO:0000256" key="12">
    <source>
        <dbReference type="PIRSR" id="PIRSR638639-50"/>
    </source>
</evidence>
<keyword evidence="9 13" id="KW-1015">Disulfide bond</keyword>
<feature type="active site" description="Proton acceptor" evidence="12">
    <location>
        <position position="171"/>
    </location>
</feature>
<dbReference type="AlphaFoldDB" id="A0A1H2HT25"/>
<feature type="disulfide bond" evidence="13">
    <location>
        <begin position="39"/>
        <end position="224"/>
    </location>
</feature>
<evidence type="ECO:0000256" key="13">
    <source>
        <dbReference type="PIRSR" id="PIRSR638639-51"/>
    </source>
</evidence>
<dbReference type="Pfam" id="PF16822">
    <property type="entry name" value="ALGX"/>
    <property type="match status" value="1"/>
</dbReference>
<evidence type="ECO:0000256" key="9">
    <source>
        <dbReference type="ARBA" id="ARBA00023157"/>
    </source>
</evidence>
<evidence type="ECO:0000256" key="2">
    <source>
        <dbReference type="ARBA" id="ARBA00005182"/>
    </source>
</evidence>
<dbReference type="Pfam" id="PF16824">
    <property type="entry name" value="CBM_26"/>
    <property type="match status" value="1"/>
</dbReference>
<organism evidence="17 18">
    <name type="scientific">Halopseudomonas salegens</name>
    <dbReference type="NCBI Taxonomy" id="1434072"/>
    <lineage>
        <taxon>Bacteria</taxon>
        <taxon>Pseudomonadati</taxon>
        <taxon>Pseudomonadota</taxon>
        <taxon>Gammaproteobacteria</taxon>
        <taxon>Pseudomonadales</taxon>
        <taxon>Pseudomonadaceae</taxon>
        <taxon>Halopseudomonas</taxon>
    </lineage>
</organism>
<keyword evidence="5" id="KW-0808">Transferase</keyword>
<feature type="domain" description="Alginate biosynthesis protein AlgX C-terminal carbohydrate-binding module" evidence="16">
    <location>
        <begin position="348"/>
        <end position="467"/>
    </location>
</feature>
<feature type="active site" evidence="12">
    <location>
        <position position="169"/>
    </location>
</feature>
<dbReference type="Proteomes" id="UP000243924">
    <property type="component" value="Chromosome I"/>
</dbReference>
<dbReference type="CDD" id="cd14487">
    <property type="entry name" value="AlgX_C"/>
    <property type="match status" value="1"/>
</dbReference>
<dbReference type="InterPro" id="IPR031811">
    <property type="entry name" value="ALGX/ALGJ_SGNH-like"/>
</dbReference>
<dbReference type="UniPathway" id="UPA00286"/>
<keyword evidence="6 14" id="KW-0732">Signal</keyword>
<keyword evidence="8" id="KW-0016">Alginate biosynthesis</keyword>
<sequence>MVSKALCRTAVFLSLGFLAQTVLASEPAENCTSLDCLLCPAMQDPDSYLEGNMKLINQLTPGTDRWLFRSDVDLTNEFGMPARMQPEFARLVETFSAQGTRLAMVVQPTRGLMHRDKIRPDFTQGFDYATAADNLRTYLQQMRDAGAIVPDIMQLVENPPAEEYFFRRDHHWTSAGARNTARLLADHLMQQPVYAELPRKAYRTETGVTLFKDGTLNLALSSLCGNNYGFQYVQGYRTVPEISDASALFDEEPVPEVILVGTSNSATRDEENKQFNFDGFIKEFLSVDLLNFAMPGAGEYGALIEYLHSDSYSAAAPPKLIVWELPANYRLADPLMYRQLIPAIEGQCSNEAALLSNQLEKTSVQVNERIELLSNTGDERLEMAGHDVYLDIRLSNGNLKHFYLIVYYDNGKRDKVWIRREAIVSGGQYYLELSKDPEFRNANLLSVFMEPTEALQAPVNMEVRLCGSRTY</sequence>
<keyword evidence="10" id="KW-0012">Acyltransferase</keyword>
<evidence type="ECO:0000259" key="16">
    <source>
        <dbReference type="Pfam" id="PF16824"/>
    </source>
</evidence>
<feature type="signal peptide" evidence="14">
    <location>
        <begin position="1"/>
        <end position="24"/>
    </location>
</feature>
<evidence type="ECO:0000256" key="8">
    <source>
        <dbReference type="ARBA" id="ARBA00022841"/>
    </source>
</evidence>
<keyword evidence="7" id="KW-0574">Periplasm</keyword>
<dbReference type="GO" id="GO:0042597">
    <property type="term" value="C:periplasmic space"/>
    <property type="evidence" value="ECO:0007669"/>
    <property type="project" value="UniProtKB-SubCell"/>
</dbReference>
<evidence type="ECO:0000256" key="3">
    <source>
        <dbReference type="ARBA" id="ARBA00006553"/>
    </source>
</evidence>
<gene>
    <name evidence="17" type="ORF">SAMN05216210_3288</name>
</gene>
<dbReference type="InterPro" id="IPR034655">
    <property type="entry name" value="AlgX_N"/>
</dbReference>
<evidence type="ECO:0000256" key="7">
    <source>
        <dbReference type="ARBA" id="ARBA00022764"/>
    </source>
</evidence>